<dbReference type="Gene3D" id="3.40.50.1460">
    <property type="match status" value="1"/>
</dbReference>
<keyword evidence="1" id="KW-0732">Signal</keyword>
<proteinExistence type="predicted"/>
<dbReference type="Pfam" id="PF01364">
    <property type="entry name" value="Peptidase_C25"/>
    <property type="match status" value="1"/>
</dbReference>
<dbReference type="GO" id="GO:0006508">
    <property type="term" value="P:proteolysis"/>
    <property type="evidence" value="ECO:0007669"/>
    <property type="project" value="InterPro"/>
</dbReference>
<name>A0A133Q972_9BACT</name>
<evidence type="ECO:0000256" key="1">
    <source>
        <dbReference type="SAM" id="SignalP"/>
    </source>
</evidence>
<dbReference type="eggNOG" id="COG1572">
    <property type="taxonomic scope" value="Bacteria"/>
</dbReference>
<dbReference type="STRING" id="28128.HMPREF3226_01262"/>
<accession>A0A133Q972</accession>
<comment type="caution">
    <text evidence="3">The sequence shown here is derived from an EMBL/GenBank/DDBJ whole genome shotgun (WGS) entry which is preliminary data.</text>
</comment>
<dbReference type="CDD" id="cd02258">
    <property type="entry name" value="Peptidase_C25_N"/>
    <property type="match status" value="1"/>
</dbReference>
<dbReference type="RefSeq" id="WP_060940620.1">
    <property type="nucleotide sequence ID" value="NZ_JAIHUT010000016.1"/>
</dbReference>
<gene>
    <name evidence="3" type="ORF">HMPREF3226_01262</name>
</gene>
<dbReference type="GO" id="GO:0008234">
    <property type="term" value="F:cysteine-type peptidase activity"/>
    <property type="evidence" value="ECO:0007669"/>
    <property type="project" value="InterPro"/>
</dbReference>
<dbReference type="Gene3D" id="2.60.40.4070">
    <property type="match status" value="1"/>
</dbReference>
<organism evidence="3 4">
    <name type="scientific">Prevotella corporis</name>
    <dbReference type="NCBI Taxonomy" id="28128"/>
    <lineage>
        <taxon>Bacteria</taxon>
        <taxon>Pseudomonadati</taxon>
        <taxon>Bacteroidota</taxon>
        <taxon>Bacteroidia</taxon>
        <taxon>Bacteroidales</taxon>
        <taxon>Prevotellaceae</taxon>
        <taxon>Prevotella</taxon>
    </lineage>
</organism>
<dbReference type="OrthoDB" id="9809780at2"/>
<dbReference type="EMBL" id="LRQG01000092">
    <property type="protein sequence ID" value="KXA39427.1"/>
    <property type="molecule type" value="Genomic_DNA"/>
</dbReference>
<dbReference type="InterPro" id="IPR001769">
    <property type="entry name" value="Gingipain"/>
</dbReference>
<keyword evidence="4" id="KW-1185">Reference proteome</keyword>
<dbReference type="SUPFAM" id="SSF52129">
    <property type="entry name" value="Caspase-like"/>
    <property type="match status" value="1"/>
</dbReference>
<evidence type="ECO:0000313" key="3">
    <source>
        <dbReference type="EMBL" id="KXA39427.1"/>
    </source>
</evidence>
<dbReference type="Proteomes" id="UP000070533">
    <property type="component" value="Unassembled WGS sequence"/>
</dbReference>
<dbReference type="PATRIC" id="fig|28128.5.peg.1286"/>
<feature type="signal peptide" evidence="1">
    <location>
        <begin position="1"/>
        <end position="19"/>
    </location>
</feature>
<evidence type="ECO:0000313" key="4">
    <source>
        <dbReference type="Proteomes" id="UP000070533"/>
    </source>
</evidence>
<protein>
    <recommendedName>
        <fullName evidence="2">Gingipain domain-containing protein</fullName>
    </recommendedName>
</protein>
<reference evidence="4" key="1">
    <citation type="submission" date="2016-01" db="EMBL/GenBank/DDBJ databases">
        <authorList>
            <person name="Mitreva M."/>
            <person name="Pepin K.H."/>
            <person name="Mihindukulasuriya K.A."/>
            <person name="Fulton R."/>
            <person name="Fronick C."/>
            <person name="O'Laughlin M."/>
            <person name="Miner T."/>
            <person name="Herter B."/>
            <person name="Rosa B.A."/>
            <person name="Cordes M."/>
            <person name="Tomlinson C."/>
            <person name="Wollam A."/>
            <person name="Palsikar V.B."/>
            <person name="Mardis E.R."/>
            <person name="Wilson R.K."/>
        </authorList>
    </citation>
    <scope>NUCLEOTIDE SEQUENCE [LARGE SCALE GENOMIC DNA]</scope>
    <source>
        <strain evidence="4">MJR7716</strain>
    </source>
</reference>
<dbReference type="AlphaFoldDB" id="A0A133Q972"/>
<feature type="chain" id="PRO_5007458701" description="Gingipain domain-containing protein" evidence="1">
    <location>
        <begin position="20"/>
        <end position="1184"/>
    </location>
</feature>
<dbReference type="InterPro" id="IPR029030">
    <property type="entry name" value="Caspase-like_dom_sf"/>
</dbReference>
<feature type="domain" description="Gingipain" evidence="2">
    <location>
        <begin position="443"/>
        <end position="818"/>
    </location>
</feature>
<dbReference type="NCBIfam" id="NF033707">
    <property type="entry name" value="T9SS_sortase"/>
    <property type="match status" value="1"/>
</dbReference>
<evidence type="ECO:0000259" key="2">
    <source>
        <dbReference type="Pfam" id="PF01364"/>
    </source>
</evidence>
<sequence length="1184" mass="130873">MKRSILGLFLFMLCFSAYAQKQRFFNLTVEDVTIDSVLPRFTYSIPIGENYADSTYQLEIRYPEFIDMNKRDVALYHALTAEVPPALPEIYQQIVVERKRGALEFSLVPIVERGGKKQFLVSFMIALTSKPVSYNKKARGLRAAKVPAGMPKYAEHSVLASGKWAKIRVPANGIYNLTAAVTKQAGFSDLSKVKIYGYGGNMQNERLTAAHIQATDDLREIPTCLVGGKRLFYGRGPVSWDSNTATKRTRNPYSDYGYYFLTENEGAPLTVDSAEFLASVYPMADDYHTLHEVDNFSWYHGGRNLFENTPIAVGKSHIYTLTNAAKASNGKLAIGVTTGKNTTVVDVEVNGISLGKIQIKPSDSYDFGYETERVFDVQGLQNVDSVRVSTVSGGPARLDYLSMTYDTPRPAPRLGSGSFAVPEYVHNITNQDLHAHDNVDMVIVIPTSQKWLQEARRLAAFHEQHDSISVRIVPADELYNEFSSGTPDAMAYRRYMKMMYDRASTEKELPKSLLLFGDCVWDNRMLTPDCRQLNPNDYLLAYESENSFSATDCYVNDGWFTLMDDGEGADLLSRDKEDIGVGRFPVSNAADARTMVDKTINYATNKNAGAWQNVIMFMGDDGNDNLHMHDVNQTAEAIMSSYPGYLVKKVMWDAYKRVTSSTGNTYPDVSALIKQQQAQGALIMDYAGHGSEIQISHEAVLRITDFTNFTNENLPLWITASCDIMPFDGTTATLGEEAMLNKKGGSVAFWGTTRTVFANYNKSINTAFLKHVLSFTDGKPTTLGEAQRLAKMEMINTGQDKTRNKLQYSLLGDPALSLNLPALTTVIDSINGIPVGGGSQIVLKGGAIVKVKGHVARGNDKVSDFNGLMTATVRDTRELITCKKQEETSNSAFVYYDRQKILYNGSDSVKNGDFSFTFAVPRDLNYADGAGLINIYAVNNDHTLMANGSEERFNVNGSEQVSNDSIGPSIYCYLNKPSFVNGGNVNSTPYFVAEVTDRNGINATGNGVGHDIQLVIDGEMAHTYNLNDNFTFDFGSYTKGKTYFSIPELPEGRHQLRFRVWDILNNSSTAVLDFNVVKGLAPDIEEISCTNNPATTHTTFIVTHNYTGSDVGVEIDVFDTTGRLLWSHSASGTSTGNAITVDWDLVVKGGARLQTGVYLYRVRLSNGGAVKESKAKKLIVINNK</sequence>